<keyword evidence="10" id="KW-1185">Reference proteome</keyword>
<keyword evidence="5 8" id="KW-0812">Transmembrane</keyword>
<dbReference type="Pfam" id="PF07963">
    <property type="entry name" value="N_methyl"/>
    <property type="match status" value="1"/>
</dbReference>
<keyword evidence="6 8" id="KW-1133">Transmembrane helix</keyword>
<evidence type="ECO:0000256" key="8">
    <source>
        <dbReference type="SAM" id="Phobius"/>
    </source>
</evidence>
<reference evidence="10" key="1">
    <citation type="journal article" date="2019" name="Int. J. Syst. Evol. Microbiol.">
        <title>The Global Catalogue of Microorganisms (GCM) 10K type strain sequencing project: providing services to taxonomists for standard genome sequencing and annotation.</title>
        <authorList>
            <consortium name="The Broad Institute Genomics Platform"/>
            <consortium name="The Broad Institute Genome Sequencing Center for Infectious Disease"/>
            <person name="Wu L."/>
            <person name="Ma J."/>
        </authorList>
    </citation>
    <scope>NUCLEOTIDE SEQUENCE [LARGE SCALE GENOMIC DNA]</scope>
    <source>
        <strain evidence="10">Q85</strain>
    </source>
</reference>
<comment type="subcellular location">
    <subcellularLocation>
        <location evidence="1">Cell inner membrane</location>
        <topology evidence="1">Single-pass membrane protein</topology>
    </subcellularLocation>
</comment>
<dbReference type="Proteomes" id="UP001597283">
    <property type="component" value="Unassembled WGS sequence"/>
</dbReference>
<evidence type="ECO:0000256" key="1">
    <source>
        <dbReference type="ARBA" id="ARBA00004377"/>
    </source>
</evidence>
<comment type="caution">
    <text evidence="9">The sequence shown here is derived from an EMBL/GenBank/DDBJ whole genome shotgun (WGS) entry which is preliminary data.</text>
</comment>
<evidence type="ECO:0000256" key="7">
    <source>
        <dbReference type="ARBA" id="ARBA00023136"/>
    </source>
</evidence>
<organism evidence="9 10">
    <name type="scientific">Sphingomonas floccifaciens</name>
    <dbReference type="NCBI Taxonomy" id="1844115"/>
    <lineage>
        <taxon>Bacteria</taxon>
        <taxon>Pseudomonadati</taxon>
        <taxon>Pseudomonadota</taxon>
        <taxon>Alphaproteobacteria</taxon>
        <taxon>Sphingomonadales</taxon>
        <taxon>Sphingomonadaceae</taxon>
        <taxon>Sphingomonas</taxon>
    </lineage>
</organism>
<keyword evidence="2" id="KW-1003">Cell membrane</keyword>
<evidence type="ECO:0000256" key="3">
    <source>
        <dbReference type="ARBA" id="ARBA00022481"/>
    </source>
</evidence>
<dbReference type="EMBL" id="JBHUFC010000002">
    <property type="protein sequence ID" value="MFD1786598.1"/>
    <property type="molecule type" value="Genomic_DNA"/>
</dbReference>
<proteinExistence type="predicted"/>
<dbReference type="PROSITE" id="PS00409">
    <property type="entry name" value="PROKAR_NTER_METHYL"/>
    <property type="match status" value="1"/>
</dbReference>
<keyword evidence="7 8" id="KW-0472">Membrane</keyword>
<dbReference type="PANTHER" id="PTHR39583:SF2">
    <property type="entry name" value="TYPE II SECRETION SYSTEM PROTEIN J"/>
    <property type="match status" value="1"/>
</dbReference>
<sequence>MNFRVRGDDAGERGRRKACGDHGFTLIELMISLLLFALIAVAGVALVDSVLGVQGRTETRLDRLTALQRTMLVVSSDVEQVAAGDIVGGGSSLTFRRAAPGVGGVPATIRYALDRGVLVRDAGGGAQALLRDVANVRWRFAAGTAWIDRWPAGDPKLWPGAIELEVTFSGQPSGTIRRVVALPVRAKDVS</sequence>
<name>A0ABW4N9M5_9SPHN</name>
<dbReference type="InterPro" id="IPR045584">
    <property type="entry name" value="Pilin-like"/>
</dbReference>
<protein>
    <submittedName>
        <fullName evidence="9">Prepilin-type N-terminal cleavage/methylation domain-containing protein</fullName>
    </submittedName>
</protein>
<dbReference type="SUPFAM" id="SSF54523">
    <property type="entry name" value="Pili subunits"/>
    <property type="match status" value="1"/>
</dbReference>
<keyword evidence="4" id="KW-0997">Cell inner membrane</keyword>
<evidence type="ECO:0000256" key="5">
    <source>
        <dbReference type="ARBA" id="ARBA00022692"/>
    </source>
</evidence>
<gene>
    <name evidence="9" type="ORF">ACFSC3_03335</name>
</gene>
<dbReference type="RefSeq" id="WP_380939657.1">
    <property type="nucleotide sequence ID" value="NZ_JBHUFC010000002.1"/>
</dbReference>
<evidence type="ECO:0000313" key="9">
    <source>
        <dbReference type="EMBL" id="MFD1786598.1"/>
    </source>
</evidence>
<keyword evidence="3" id="KW-0488">Methylation</keyword>
<evidence type="ECO:0000256" key="6">
    <source>
        <dbReference type="ARBA" id="ARBA00022989"/>
    </source>
</evidence>
<evidence type="ECO:0000256" key="4">
    <source>
        <dbReference type="ARBA" id="ARBA00022519"/>
    </source>
</evidence>
<accession>A0ABW4N9M5</accession>
<dbReference type="InterPro" id="IPR051621">
    <property type="entry name" value="T2SS_protein_J"/>
</dbReference>
<dbReference type="NCBIfam" id="TIGR02532">
    <property type="entry name" value="IV_pilin_GFxxxE"/>
    <property type="match status" value="1"/>
</dbReference>
<evidence type="ECO:0000313" key="10">
    <source>
        <dbReference type="Proteomes" id="UP001597283"/>
    </source>
</evidence>
<dbReference type="PANTHER" id="PTHR39583">
    <property type="entry name" value="TYPE II SECRETION SYSTEM PROTEIN J-RELATED"/>
    <property type="match status" value="1"/>
</dbReference>
<feature type="transmembrane region" description="Helical" evidence="8">
    <location>
        <begin position="30"/>
        <end position="53"/>
    </location>
</feature>
<evidence type="ECO:0000256" key="2">
    <source>
        <dbReference type="ARBA" id="ARBA00022475"/>
    </source>
</evidence>
<dbReference type="InterPro" id="IPR012902">
    <property type="entry name" value="N_methyl_site"/>
</dbReference>